<evidence type="ECO:0000256" key="4">
    <source>
        <dbReference type="ARBA" id="ARBA00022432"/>
    </source>
</evidence>
<dbReference type="GO" id="GO:0006094">
    <property type="term" value="P:gluconeogenesis"/>
    <property type="evidence" value="ECO:0007669"/>
    <property type="project" value="UniProtKB-KW"/>
</dbReference>
<evidence type="ECO:0000256" key="8">
    <source>
        <dbReference type="ARBA" id="ARBA00023014"/>
    </source>
</evidence>
<feature type="domain" description="Serine dehydratase-like alpha subunit" evidence="12">
    <location>
        <begin position="185"/>
        <end position="448"/>
    </location>
</feature>
<feature type="domain" description="Serine dehydratase beta chain" evidence="13">
    <location>
        <begin position="7"/>
        <end position="156"/>
    </location>
</feature>
<keyword evidence="4 11" id="KW-0312">Gluconeogenesis</keyword>
<dbReference type="Proteomes" id="UP000178724">
    <property type="component" value="Unassembled WGS sequence"/>
</dbReference>
<dbReference type="GO" id="GO:0003941">
    <property type="term" value="F:L-serine ammonia-lyase activity"/>
    <property type="evidence" value="ECO:0007669"/>
    <property type="project" value="UniProtKB-UniRule"/>
</dbReference>
<dbReference type="InterPro" id="IPR029009">
    <property type="entry name" value="ASB_dom_sf"/>
</dbReference>
<dbReference type="InterPro" id="IPR051318">
    <property type="entry name" value="Fe-S_L-Ser"/>
</dbReference>
<dbReference type="Pfam" id="PF03315">
    <property type="entry name" value="SDH_beta"/>
    <property type="match status" value="1"/>
</dbReference>
<keyword evidence="6 11" id="KW-0479">Metal-binding</keyword>
<dbReference type="AlphaFoldDB" id="A0A1F4PYQ0"/>
<dbReference type="GO" id="GO:0046872">
    <property type="term" value="F:metal ion binding"/>
    <property type="evidence" value="ECO:0007669"/>
    <property type="project" value="UniProtKB-KW"/>
</dbReference>
<evidence type="ECO:0000256" key="9">
    <source>
        <dbReference type="ARBA" id="ARBA00023239"/>
    </source>
</evidence>
<comment type="catalytic activity">
    <reaction evidence="10 11">
        <text>L-serine = pyruvate + NH4(+)</text>
        <dbReference type="Rhea" id="RHEA:19169"/>
        <dbReference type="ChEBI" id="CHEBI:15361"/>
        <dbReference type="ChEBI" id="CHEBI:28938"/>
        <dbReference type="ChEBI" id="CHEBI:33384"/>
        <dbReference type="EC" id="4.3.1.17"/>
    </reaction>
</comment>
<evidence type="ECO:0000256" key="5">
    <source>
        <dbReference type="ARBA" id="ARBA00022485"/>
    </source>
</evidence>
<evidence type="ECO:0000256" key="3">
    <source>
        <dbReference type="ARBA" id="ARBA00008636"/>
    </source>
</evidence>
<evidence type="ECO:0000256" key="11">
    <source>
        <dbReference type="RuleBase" id="RU366059"/>
    </source>
</evidence>
<evidence type="ECO:0000256" key="2">
    <source>
        <dbReference type="ARBA" id="ARBA00004742"/>
    </source>
</evidence>
<keyword evidence="9 11" id="KW-0456">Lyase</keyword>
<dbReference type="PANTHER" id="PTHR30182">
    <property type="entry name" value="L-SERINE DEHYDRATASE"/>
    <property type="match status" value="1"/>
</dbReference>
<dbReference type="GO" id="GO:0051539">
    <property type="term" value="F:4 iron, 4 sulfur cluster binding"/>
    <property type="evidence" value="ECO:0007669"/>
    <property type="project" value="UniProtKB-UniRule"/>
</dbReference>
<comment type="cofactor">
    <cofactor evidence="1 11">
        <name>[4Fe-4S] cluster</name>
        <dbReference type="ChEBI" id="CHEBI:49883"/>
    </cofactor>
</comment>
<dbReference type="EC" id="4.3.1.17" evidence="11"/>
<dbReference type="Pfam" id="PF03313">
    <property type="entry name" value="SDH_alpha"/>
    <property type="match status" value="1"/>
</dbReference>
<keyword evidence="8 11" id="KW-0411">Iron-sulfur</keyword>
<keyword evidence="5 11" id="KW-0004">4Fe-4S</keyword>
<name>A0A1F4PYQ0_UNCSA</name>
<sequence>MNIIRTSVFNLFKIGPGPSSSHTIGPMKAAFHFRQALAALPAHQLKRSRIEVTLFGSLSATGRGHGTDRAILAGLLGWQPETVDTEEFAGLLAGKDASYQIRINDAIIPFSSASINFAGQPPSSVHPNTMVIRLVGRRNRITLEKEYYSIGGGLIKIKGEPEKELPQPVSCYGDMKDLRGIIENHGIDLPEVIMRNEMEYARQNRWAIEARLKKILEAMEASVERGLKTEGILPGSIGLARKAPTLFRNSQVEGREFDRLNILLSAYAMAAAEENAAGHIVVTAPTFGACGVIPGLMYFLKHDQKLPQQLLRDGLLAAAAVGFIIKHNASISGAEVGCQGEIGSAAAMAAAFAAQAHGKPISIVENAAEIALEHFLGLPCDPIGGLVQIPCIERNAVAANHAYVAYLLASLGDPQKQKIGLDQVVATMKRIGEEMTVNLKETAGGGLALINLTNC</sequence>
<evidence type="ECO:0000259" key="13">
    <source>
        <dbReference type="Pfam" id="PF03315"/>
    </source>
</evidence>
<evidence type="ECO:0000313" key="15">
    <source>
        <dbReference type="Proteomes" id="UP000178724"/>
    </source>
</evidence>
<organism evidence="14 15">
    <name type="scientific">candidate division WOR-1 bacterium RIFCSPHIGHO2_01_FULL_53_15</name>
    <dbReference type="NCBI Taxonomy" id="1802564"/>
    <lineage>
        <taxon>Bacteria</taxon>
        <taxon>Bacillati</taxon>
        <taxon>Saganbacteria</taxon>
    </lineage>
</organism>
<evidence type="ECO:0000256" key="1">
    <source>
        <dbReference type="ARBA" id="ARBA00001966"/>
    </source>
</evidence>
<dbReference type="Gene3D" id="3.30.1330.90">
    <property type="entry name" value="D-3-phosphoglycerate dehydrogenase, domain 3"/>
    <property type="match status" value="1"/>
</dbReference>
<comment type="similarity">
    <text evidence="3 11">Belongs to the iron-sulfur dependent L-serine dehydratase family.</text>
</comment>
<evidence type="ECO:0000313" key="14">
    <source>
        <dbReference type="EMBL" id="OGB88798.1"/>
    </source>
</evidence>
<dbReference type="PANTHER" id="PTHR30182:SF1">
    <property type="entry name" value="L-SERINE DEHYDRATASE 1"/>
    <property type="match status" value="1"/>
</dbReference>
<dbReference type="InterPro" id="IPR004644">
    <property type="entry name" value="Fe-S_L-Ser_mono"/>
</dbReference>
<comment type="caution">
    <text evidence="14">The sequence shown here is derived from an EMBL/GenBank/DDBJ whole genome shotgun (WGS) entry which is preliminary data.</text>
</comment>
<gene>
    <name evidence="14" type="ORF">A2625_01990</name>
</gene>
<evidence type="ECO:0000259" key="12">
    <source>
        <dbReference type="Pfam" id="PF03313"/>
    </source>
</evidence>
<evidence type="ECO:0000256" key="6">
    <source>
        <dbReference type="ARBA" id="ARBA00022723"/>
    </source>
</evidence>
<dbReference type="EMBL" id="METM01000033">
    <property type="protein sequence ID" value="OGB88798.1"/>
    <property type="molecule type" value="Genomic_DNA"/>
</dbReference>
<accession>A0A1F4PYQ0</accession>
<comment type="pathway">
    <text evidence="2">Carbohydrate biosynthesis; gluconeogenesis.</text>
</comment>
<evidence type="ECO:0000256" key="7">
    <source>
        <dbReference type="ARBA" id="ARBA00023004"/>
    </source>
</evidence>
<dbReference type="SUPFAM" id="SSF143548">
    <property type="entry name" value="Serine metabolism enzymes domain"/>
    <property type="match status" value="1"/>
</dbReference>
<protein>
    <recommendedName>
        <fullName evidence="11">L-serine dehydratase</fullName>
        <ecNumber evidence="11">4.3.1.17</ecNumber>
    </recommendedName>
</protein>
<evidence type="ECO:0000256" key="10">
    <source>
        <dbReference type="ARBA" id="ARBA00049406"/>
    </source>
</evidence>
<dbReference type="InterPro" id="IPR005130">
    <property type="entry name" value="Ser_deHydtase-like_asu"/>
</dbReference>
<dbReference type="InterPro" id="IPR005131">
    <property type="entry name" value="Ser_deHydtase_bsu"/>
</dbReference>
<reference evidence="14 15" key="1">
    <citation type="journal article" date="2016" name="Nat. Commun.">
        <title>Thousands of microbial genomes shed light on interconnected biogeochemical processes in an aquifer system.</title>
        <authorList>
            <person name="Anantharaman K."/>
            <person name="Brown C.T."/>
            <person name="Hug L.A."/>
            <person name="Sharon I."/>
            <person name="Castelle C.J."/>
            <person name="Probst A.J."/>
            <person name="Thomas B.C."/>
            <person name="Singh A."/>
            <person name="Wilkins M.J."/>
            <person name="Karaoz U."/>
            <person name="Brodie E.L."/>
            <person name="Williams K.H."/>
            <person name="Hubbard S.S."/>
            <person name="Banfield J.F."/>
        </authorList>
    </citation>
    <scope>NUCLEOTIDE SEQUENCE [LARGE SCALE GENOMIC DNA]</scope>
</reference>
<proteinExistence type="inferred from homology"/>
<keyword evidence="7 11" id="KW-0408">Iron</keyword>
<dbReference type="NCBIfam" id="TIGR00720">
    <property type="entry name" value="sda_mono"/>
    <property type="match status" value="1"/>
</dbReference>